<evidence type="ECO:0000256" key="1">
    <source>
        <dbReference type="SAM" id="MobiDB-lite"/>
    </source>
</evidence>
<dbReference type="Proteomes" id="UP000199664">
    <property type="component" value="Unassembled WGS sequence"/>
</dbReference>
<dbReference type="RefSeq" id="WP_143079655.1">
    <property type="nucleotide sequence ID" value="NZ_FOAN01000002.1"/>
</dbReference>
<name>A0A1H7K015_9HYPH</name>
<protein>
    <submittedName>
        <fullName evidence="2">Uncharacterized protein</fullName>
    </submittedName>
</protein>
<proteinExistence type="predicted"/>
<gene>
    <name evidence="2" type="ORF">SAMN04515666_10211</name>
</gene>
<organism evidence="2 3">
    <name type="scientific">Bosea lupini</name>
    <dbReference type="NCBI Taxonomy" id="1036779"/>
    <lineage>
        <taxon>Bacteria</taxon>
        <taxon>Pseudomonadati</taxon>
        <taxon>Pseudomonadota</taxon>
        <taxon>Alphaproteobacteria</taxon>
        <taxon>Hyphomicrobiales</taxon>
        <taxon>Boseaceae</taxon>
        <taxon>Bosea</taxon>
    </lineage>
</organism>
<dbReference type="EMBL" id="FOAN01000002">
    <property type="protein sequence ID" value="SEK79215.1"/>
    <property type="molecule type" value="Genomic_DNA"/>
</dbReference>
<evidence type="ECO:0000313" key="2">
    <source>
        <dbReference type="EMBL" id="SEK79215.1"/>
    </source>
</evidence>
<feature type="region of interest" description="Disordered" evidence="1">
    <location>
        <begin position="106"/>
        <end position="125"/>
    </location>
</feature>
<feature type="compositionally biased region" description="Polar residues" evidence="1">
    <location>
        <begin position="116"/>
        <end position="125"/>
    </location>
</feature>
<dbReference type="AlphaFoldDB" id="A0A1H7K015"/>
<reference evidence="3" key="1">
    <citation type="submission" date="2016-10" db="EMBL/GenBank/DDBJ databases">
        <authorList>
            <person name="Varghese N."/>
            <person name="Submissions S."/>
        </authorList>
    </citation>
    <scope>NUCLEOTIDE SEQUENCE [LARGE SCALE GENOMIC DNA]</scope>
    <source>
        <strain evidence="3">LMG 26383,CCUG 61248,R- 45681</strain>
    </source>
</reference>
<sequence>MASRTGSASTVALAADAQSVLAQMVAMQVDAGLTIAMRMPILAKGALGDARGQREASKAVVEKAAALAESSFAIGHAATLFWWSMALNPLTPNGLGEATAKAVHSTLEPFSRRTRANASRLSKRR</sequence>
<accession>A0A1H7K015</accession>
<evidence type="ECO:0000313" key="3">
    <source>
        <dbReference type="Proteomes" id="UP000199664"/>
    </source>
</evidence>
<keyword evidence="3" id="KW-1185">Reference proteome</keyword>
<dbReference type="OrthoDB" id="8161186at2"/>